<keyword evidence="3" id="KW-1185">Reference proteome</keyword>
<feature type="compositionally biased region" description="Low complexity" evidence="1">
    <location>
        <begin position="136"/>
        <end position="145"/>
    </location>
</feature>
<gene>
    <name evidence="2" type="ORF">QYE76_007196</name>
</gene>
<dbReference type="PANTHER" id="PTHR47150:SF5">
    <property type="entry name" value="OS07G0546750 PROTEIN"/>
    <property type="match status" value="1"/>
</dbReference>
<evidence type="ECO:0000313" key="3">
    <source>
        <dbReference type="Proteomes" id="UP001231189"/>
    </source>
</evidence>
<dbReference type="EMBL" id="JAUUTY010000005">
    <property type="protein sequence ID" value="KAK1632881.1"/>
    <property type="molecule type" value="Genomic_DNA"/>
</dbReference>
<evidence type="ECO:0000256" key="1">
    <source>
        <dbReference type="SAM" id="MobiDB-lite"/>
    </source>
</evidence>
<sequence>MSGRARLHKDYFHITNPIYPEKLFRRRYRMSRDLFLVILRGIRNYDPYFQCRPAATGMRRDGLSFLKTMHEVMTCCVIMHNMIVENERPDGRNENHWEFQELTPRSPLPRPGRSPPRACLPPPPRRAPPCTRRRAPACLPAARRPGSAQPRARLAPDSPSPARLGPAPTPAFLAPPCPAPP</sequence>
<reference evidence="2" key="1">
    <citation type="submission" date="2023-07" db="EMBL/GenBank/DDBJ databases">
        <title>A chromosome-level genome assembly of Lolium multiflorum.</title>
        <authorList>
            <person name="Chen Y."/>
            <person name="Copetti D."/>
            <person name="Kolliker R."/>
            <person name="Studer B."/>
        </authorList>
    </citation>
    <scope>NUCLEOTIDE SEQUENCE</scope>
    <source>
        <strain evidence="2">02402/16</strain>
        <tissue evidence="2">Leaf</tissue>
    </source>
</reference>
<feature type="region of interest" description="Disordered" evidence="1">
    <location>
        <begin position="102"/>
        <end position="181"/>
    </location>
</feature>
<evidence type="ECO:0000313" key="2">
    <source>
        <dbReference type="EMBL" id="KAK1632881.1"/>
    </source>
</evidence>
<dbReference type="AlphaFoldDB" id="A0AAD8W536"/>
<protein>
    <recommendedName>
        <fullName evidence="4">Nuclease HARBI1</fullName>
    </recommendedName>
</protein>
<dbReference type="PANTHER" id="PTHR47150">
    <property type="entry name" value="OS12G0169200 PROTEIN"/>
    <property type="match status" value="1"/>
</dbReference>
<feature type="compositionally biased region" description="Pro residues" evidence="1">
    <location>
        <begin position="167"/>
        <end position="181"/>
    </location>
</feature>
<organism evidence="2 3">
    <name type="scientific">Lolium multiflorum</name>
    <name type="common">Italian ryegrass</name>
    <name type="synonym">Lolium perenne subsp. multiflorum</name>
    <dbReference type="NCBI Taxonomy" id="4521"/>
    <lineage>
        <taxon>Eukaryota</taxon>
        <taxon>Viridiplantae</taxon>
        <taxon>Streptophyta</taxon>
        <taxon>Embryophyta</taxon>
        <taxon>Tracheophyta</taxon>
        <taxon>Spermatophyta</taxon>
        <taxon>Magnoliopsida</taxon>
        <taxon>Liliopsida</taxon>
        <taxon>Poales</taxon>
        <taxon>Poaceae</taxon>
        <taxon>BOP clade</taxon>
        <taxon>Pooideae</taxon>
        <taxon>Poodae</taxon>
        <taxon>Poeae</taxon>
        <taxon>Poeae Chloroplast Group 2 (Poeae type)</taxon>
        <taxon>Loliodinae</taxon>
        <taxon>Loliinae</taxon>
        <taxon>Lolium</taxon>
    </lineage>
</organism>
<comment type="caution">
    <text evidence="2">The sequence shown here is derived from an EMBL/GenBank/DDBJ whole genome shotgun (WGS) entry which is preliminary data.</text>
</comment>
<dbReference type="InterPro" id="IPR006912">
    <property type="entry name" value="Harbinger_derived_prot"/>
</dbReference>
<dbReference type="Proteomes" id="UP001231189">
    <property type="component" value="Unassembled WGS sequence"/>
</dbReference>
<feature type="compositionally biased region" description="Pro residues" evidence="1">
    <location>
        <begin position="106"/>
        <end position="127"/>
    </location>
</feature>
<accession>A0AAD8W536</accession>
<dbReference type="Pfam" id="PF04827">
    <property type="entry name" value="Plant_tran"/>
    <property type="match status" value="1"/>
</dbReference>
<proteinExistence type="predicted"/>
<name>A0AAD8W536_LOLMU</name>
<evidence type="ECO:0008006" key="4">
    <source>
        <dbReference type="Google" id="ProtNLM"/>
    </source>
</evidence>